<dbReference type="InterPro" id="IPR051172">
    <property type="entry name" value="Chlamydia_OmcB"/>
</dbReference>
<reference evidence="3" key="1">
    <citation type="submission" date="2021-01" db="EMBL/GenBank/DDBJ databases">
        <title>Whole genome shotgun sequence of Planotetraspora silvatica NBRC 100141.</title>
        <authorList>
            <person name="Komaki H."/>
            <person name="Tamura T."/>
        </authorList>
    </citation>
    <scope>NUCLEOTIDE SEQUENCE</scope>
    <source>
        <strain evidence="3">NBRC 100141</strain>
    </source>
</reference>
<dbReference type="Proteomes" id="UP000644610">
    <property type="component" value="Unassembled WGS sequence"/>
</dbReference>
<comment type="caution">
    <text evidence="3">The sequence shown here is derived from an EMBL/GenBank/DDBJ whole genome shotgun (WGS) entry which is preliminary data.</text>
</comment>
<feature type="domain" description="DUF7507" evidence="1">
    <location>
        <begin position="229"/>
        <end position="331"/>
    </location>
</feature>
<dbReference type="AlphaFoldDB" id="A0A8J3ULJ4"/>
<proteinExistence type="predicted"/>
<dbReference type="EMBL" id="BOOQ01000024">
    <property type="protein sequence ID" value="GII47468.1"/>
    <property type="molecule type" value="Genomic_DNA"/>
</dbReference>
<sequence>MTLTKTAAPDTVTSAGQIVTYSYAIMNAGNVTLTNVTATDTAFSGTGTPPVIMCPMTALAPLASTTCTGDYTVTQADIDAGSIVNTATASATPPTGTAITSNASTATVTAEPAAGLALLKTASPSTVGTAGRTITYSYAIRNTGNVTLTGVTATDTAFSGTGTPPAVSCPMTTLAPQASTMCTGTYAVTQADVDAGSIVNTARASGTLPSGAVTTSTASTATVTATADPSLTLVKTATPRRVTSAGQRITYSYAIANTGDVTLTDVTATDTAFSGTGTRPVITCPMTTLPPRTSTTCTGSYTVTRADIAADSIVNTATASGRRTSGAVTTSTASTATVTVYRGLPLIPEYVCPQDKPRLRDVVLYTIRIRNTGSSKLTEVKITNDLSGVLDDGVYRGGVKASKGSVEITSATLTWEGTLKAHRTAVITYPIRLNRAGGDHHLINSVITPALSPDVKVSGRPGADSGHHRCHGVKSVLHPHLTSFDLGGQRDWVRTAVMEAKSRKWSALRS</sequence>
<evidence type="ECO:0000259" key="1">
    <source>
        <dbReference type="Pfam" id="PF24346"/>
    </source>
</evidence>
<dbReference type="PANTHER" id="PTHR34819:SF3">
    <property type="entry name" value="CELL SURFACE PROTEIN"/>
    <property type="match status" value="1"/>
</dbReference>
<dbReference type="InterPro" id="IPR055354">
    <property type="entry name" value="DUF7507"/>
</dbReference>
<feature type="domain" description="DUF7927" evidence="2">
    <location>
        <begin position="361"/>
        <end position="454"/>
    </location>
</feature>
<feature type="domain" description="DUF7507" evidence="1">
    <location>
        <begin position="1"/>
        <end position="101"/>
    </location>
</feature>
<dbReference type="InterPro" id="IPR047589">
    <property type="entry name" value="DUF11_rpt"/>
</dbReference>
<feature type="domain" description="DUF7507" evidence="1">
    <location>
        <begin position="114"/>
        <end position="216"/>
    </location>
</feature>
<evidence type="ECO:0000313" key="3">
    <source>
        <dbReference type="EMBL" id="GII47468.1"/>
    </source>
</evidence>
<name>A0A8J3ULJ4_9ACTN</name>
<dbReference type="Pfam" id="PF25549">
    <property type="entry name" value="DUF7927"/>
    <property type="match status" value="1"/>
</dbReference>
<dbReference type="NCBIfam" id="TIGR01451">
    <property type="entry name" value="B_ant_repeat"/>
    <property type="match status" value="4"/>
</dbReference>
<protein>
    <recommendedName>
        <fullName evidence="5">DUF11 domain-containing protein</fullName>
    </recommendedName>
</protein>
<accession>A0A8J3ULJ4</accession>
<evidence type="ECO:0008006" key="5">
    <source>
        <dbReference type="Google" id="ProtNLM"/>
    </source>
</evidence>
<dbReference type="PANTHER" id="PTHR34819">
    <property type="entry name" value="LARGE CYSTEINE-RICH PERIPLASMIC PROTEIN OMCB"/>
    <property type="match status" value="1"/>
</dbReference>
<organism evidence="3 4">
    <name type="scientific">Planotetraspora silvatica</name>
    <dbReference type="NCBI Taxonomy" id="234614"/>
    <lineage>
        <taxon>Bacteria</taxon>
        <taxon>Bacillati</taxon>
        <taxon>Actinomycetota</taxon>
        <taxon>Actinomycetes</taxon>
        <taxon>Streptosporangiales</taxon>
        <taxon>Streptosporangiaceae</taxon>
        <taxon>Planotetraspora</taxon>
    </lineage>
</organism>
<keyword evidence="4" id="KW-1185">Reference proteome</keyword>
<evidence type="ECO:0000313" key="4">
    <source>
        <dbReference type="Proteomes" id="UP000644610"/>
    </source>
</evidence>
<dbReference type="InterPro" id="IPR057687">
    <property type="entry name" value="DUF7927"/>
</dbReference>
<dbReference type="Pfam" id="PF24346">
    <property type="entry name" value="DUF7507"/>
    <property type="match status" value="3"/>
</dbReference>
<evidence type="ECO:0000259" key="2">
    <source>
        <dbReference type="Pfam" id="PF25549"/>
    </source>
</evidence>
<gene>
    <name evidence="3" type="ORF">Psi02_38920</name>
</gene>